<organism evidence="4">
    <name type="scientific">Levilinea saccharolytica</name>
    <dbReference type="NCBI Taxonomy" id="229921"/>
    <lineage>
        <taxon>Bacteria</taxon>
        <taxon>Bacillati</taxon>
        <taxon>Chloroflexota</taxon>
        <taxon>Anaerolineae</taxon>
        <taxon>Anaerolineales</taxon>
        <taxon>Anaerolineaceae</taxon>
        <taxon>Levilinea</taxon>
    </lineage>
</organism>
<proteinExistence type="predicted"/>
<dbReference type="Pfam" id="PF00534">
    <property type="entry name" value="Glycos_transf_1"/>
    <property type="match status" value="1"/>
</dbReference>
<evidence type="ECO:0000313" key="4">
    <source>
        <dbReference type="EMBL" id="GAP19581.1"/>
    </source>
</evidence>
<dbReference type="AlphaFoldDB" id="A0A0M8JQ48"/>
<dbReference type="GO" id="GO:0016757">
    <property type="term" value="F:glycosyltransferase activity"/>
    <property type="evidence" value="ECO:0007669"/>
    <property type="project" value="UniProtKB-KW"/>
</dbReference>
<gene>
    <name evidence="4" type="ORF">LSAC_03491</name>
</gene>
<protein>
    <submittedName>
        <fullName evidence="4">Glycosyltransferase</fullName>
    </submittedName>
</protein>
<evidence type="ECO:0000256" key="2">
    <source>
        <dbReference type="ARBA" id="ARBA00022679"/>
    </source>
</evidence>
<evidence type="ECO:0000259" key="3">
    <source>
        <dbReference type="Pfam" id="PF00534"/>
    </source>
</evidence>
<evidence type="ECO:0000256" key="1">
    <source>
        <dbReference type="ARBA" id="ARBA00022676"/>
    </source>
</evidence>
<reference evidence="4" key="1">
    <citation type="journal article" date="2015" name="Genome Announc.">
        <title>Draft Genome Sequences of Anaerolinea thermolimosa IMO-1, Bellilinea caldifistulae GOMI-1, Leptolinea tardivitalis YMTK-2, Levilinea saccharolytica KIBI-1, Longilinea arvoryzae KOME-1, Previously Described as Members of the Class Anaerolineae (Chloroflexi).</title>
        <authorList>
            <person name="Matsuura N."/>
            <person name="Tourlousse M.D."/>
            <person name="Ohashi A."/>
            <person name="Hugenholtz P."/>
            <person name="Sekiguchi Y."/>
        </authorList>
    </citation>
    <scope>NUCLEOTIDE SEQUENCE</scope>
    <source>
        <strain evidence="4">KIBI-1</strain>
    </source>
</reference>
<dbReference type="InterPro" id="IPR001296">
    <property type="entry name" value="Glyco_trans_1"/>
</dbReference>
<dbReference type="OrthoDB" id="9806653at2"/>
<accession>A0A0M8JQ48</accession>
<name>A0A0M8JQ48_9CHLR</name>
<feature type="domain" description="Glycosyl transferase family 1" evidence="3">
    <location>
        <begin position="240"/>
        <end position="390"/>
    </location>
</feature>
<dbReference type="EMBL" id="DF967975">
    <property type="protein sequence ID" value="GAP19581.1"/>
    <property type="molecule type" value="Genomic_DNA"/>
</dbReference>
<keyword evidence="1" id="KW-0328">Glycosyltransferase</keyword>
<keyword evidence="2 4" id="KW-0808">Transferase</keyword>
<dbReference type="PANTHER" id="PTHR12526">
    <property type="entry name" value="GLYCOSYLTRANSFERASE"/>
    <property type="match status" value="1"/>
</dbReference>
<dbReference type="Gene3D" id="3.40.50.2000">
    <property type="entry name" value="Glycogen Phosphorylase B"/>
    <property type="match status" value="2"/>
</dbReference>
<dbReference type="SUPFAM" id="SSF53756">
    <property type="entry name" value="UDP-Glycosyltransferase/glycogen phosphorylase"/>
    <property type="match status" value="1"/>
</dbReference>
<dbReference type="PANTHER" id="PTHR12526:SF629">
    <property type="entry name" value="TEICHURONIC ACID BIOSYNTHESIS GLYCOSYLTRANSFERASE TUAH-RELATED"/>
    <property type="match status" value="1"/>
</dbReference>
<dbReference type="RefSeq" id="WP_082142986.1">
    <property type="nucleotide sequence ID" value="NZ_BBXZ01000183.1"/>
</dbReference>
<sequence length="422" mass="47482">MTTLVFLTHSYPYLPGDTFIRTELGYLCQAFERVDVIPVGNAAANIPAKTRPDLPMPPNANLRLDLFESIRRLTRQVNRPAGLAAVFRDARFRALICRELPLAARFGMRTVLRMLTSAQQGYSIWQVLAQMCAEYSQPLILYSYWMHHAALGAAMLDLPHTLRVSRAHGFDLYLERRNPPYLPFHAQMISRLDWVCPISQDGVNTLANLYPQLRQRLQLFRLGVEDGRMGSRPSPDPVLRVVSCSKLRPVKRVDLIADALALCNFPVHWTHFGRDHRSTAVERKTAALPAHVQVELKGYVDNPTLLQYYRENPVDLFLNVSSSEGLPVTLMEAASYGIPIAATSVGGVNEIVSPRSGWRLPANPSPQQIADVLREAAKLSPTQRREMAHAAHQLWQQRVNAAVQYPAFCQFLKTQLSQKLAS</sequence>